<feature type="transmembrane region" description="Helical" evidence="1">
    <location>
        <begin position="12"/>
        <end position="31"/>
    </location>
</feature>
<feature type="domain" description="Thioredoxin" evidence="2">
    <location>
        <begin position="22"/>
        <end position="130"/>
    </location>
</feature>
<organism evidence="3">
    <name type="scientific">viral metagenome</name>
    <dbReference type="NCBI Taxonomy" id="1070528"/>
    <lineage>
        <taxon>unclassified sequences</taxon>
        <taxon>metagenomes</taxon>
        <taxon>organismal metagenomes</taxon>
    </lineage>
</organism>
<evidence type="ECO:0000256" key="1">
    <source>
        <dbReference type="SAM" id="Phobius"/>
    </source>
</evidence>
<accession>A0A6C0ES44</accession>
<dbReference type="InterPro" id="IPR017937">
    <property type="entry name" value="Thioredoxin_CS"/>
</dbReference>
<keyword evidence="1" id="KW-0472">Membrane</keyword>
<dbReference type="InterPro" id="IPR013766">
    <property type="entry name" value="Thioredoxin_domain"/>
</dbReference>
<keyword evidence="1" id="KW-0812">Transmembrane</keyword>
<dbReference type="PANTHER" id="PTHR45815">
    <property type="entry name" value="PROTEIN DISULFIDE-ISOMERASE A6"/>
    <property type="match status" value="1"/>
</dbReference>
<dbReference type="PROSITE" id="PS00194">
    <property type="entry name" value="THIOREDOXIN_1"/>
    <property type="match status" value="1"/>
</dbReference>
<dbReference type="SUPFAM" id="SSF52833">
    <property type="entry name" value="Thioredoxin-like"/>
    <property type="match status" value="1"/>
</dbReference>
<dbReference type="PANTHER" id="PTHR45815:SF3">
    <property type="entry name" value="PROTEIN DISULFIDE-ISOMERASE A6"/>
    <property type="match status" value="1"/>
</dbReference>
<proteinExistence type="predicted"/>
<dbReference type="AlphaFoldDB" id="A0A6C0ES44"/>
<dbReference type="GO" id="GO:0005788">
    <property type="term" value="C:endoplasmic reticulum lumen"/>
    <property type="evidence" value="ECO:0007669"/>
    <property type="project" value="TreeGrafter"/>
</dbReference>
<evidence type="ECO:0000313" key="3">
    <source>
        <dbReference type="EMBL" id="QHT30115.1"/>
    </source>
</evidence>
<evidence type="ECO:0000259" key="2">
    <source>
        <dbReference type="PROSITE" id="PS51352"/>
    </source>
</evidence>
<protein>
    <recommendedName>
        <fullName evidence="2">Thioredoxin domain-containing protein</fullName>
    </recommendedName>
</protein>
<sequence length="130" mass="14610">MKLSQYAKTTIKCFLIFVIAVNLFGYVLPLIRNGATTEGFEGRKSLLLLHMEGCGHCEKLMPEWDKFNQKNNTSIVTKSVENDDDRALVKKYGVEGFPTILLLDSNGKKLDTYSGPRNAQGLLDYCQKNS</sequence>
<dbReference type="Gene3D" id="3.40.30.10">
    <property type="entry name" value="Glutaredoxin"/>
    <property type="match status" value="1"/>
</dbReference>
<dbReference type="InterPro" id="IPR036249">
    <property type="entry name" value="Thioredoxin-like_sf"/>
</dbReference>
<dbReference type="GO" id="GO:0034976">
    <property type="term" value="P:response to endoplasmic reticulum stress"/>
    <property type="evidence" value="ECO:0007669"/>
    <property type="project" value="TreeGrafter"/>
</dbReference>
<dbReference type="PROSITE" id="PS51352">
    <property type="entry name" value="THIOREDOXIN_2"/>
    <property type="match status" value="1"/>
</dbReference>
<dbReference type="Pfam" id="PF00085">
    <property type="entry name" value="Thioredoxin"/>
    <property type="match status" value="1"/>
</dbReference>
<dbReference type="GO" id="GO:0015035">
    <property type="term" value="F:protein-disulfide reductase activity"/>
    <property type="evidence" value="ECO:0007669"/>
    <property type="project" value="TreeGrafter"/>
</dbReference>
<name>A0A6C0ES44_9ZZZZ</name>
<reference evidence="3" key="1">
    <citation type="journal article" date="2020" name="Nature">
        <title>Giant virus diversity and host interactions through global metagenomics.</title>
        <authorList>
            <person name="Schulz F."/>
            <person name="Roux S."/>
            <person name="Paez-Espino D."/>
            <person name="Jungbluth S."/>
            <person name="Walsh D.A."/>
            <person name="Denef V.J."/>
            <person name="McMahon K.D."/>
            <person name="Konstantinidis K.T."/>
            <person name="Eloe-Fadrosh E.A."/>
            <person name="Kyrpides N.C."/>
            <person name="Woyke T."/>
        </authorList>
    </citation>
    <scope>NUCLEOTIDE SEQUENCE</scope>
    <source>
        <strain evidence="3">GVMAG-M-3300009149-34</strain>
    </source>
</reference>
<dbReference type="EMBL" id="MN738892">
    <property type="protein sequence ID" value="QHT30115.1"/>
    <property type="molecule type" value="Genomic_DNA"/>
</dbReference>
<keyword evidence="1" id="KW-1133">Transmembrane helix</keyword>